<dbReference type="PANTHER" id="PTHR43877:SF2">
    <property type="entry name" value="AMINOALKYLPHOSPHONATE N-ACETYLTRANSFERASE-RELATED"/>
    <property type="match status" value="1"/>
</dbReference>
<dbReference type="EMBL" id="JAHESF010000078">
    <property type="protein sequence ID" value="MBT1701529.1"/>
    <property type="molecule type" value="Genomic_DNA"/>
</dbReference>
<dbReference type="SUPFAM" id="SSF55729">
    <property type="entry name" value="Acyl-CoA N-acyltransferases (Nat)"/>
    <property type="match status" value="1"/>
</dbReference>
<dbReference type="PROSITE" id="PS51186">
    <property type="entry name" value="GNAT"/>
    <property type="match status" value="1"/>
</dbReference>
<organism evidence="4 5">
    <name type="scientific">Chryseosolibacter histidini</name>
    <dbReference type="NCBI Taxonomy" id="2782349"/>
    <lineage>
        <taxon>Bacteria</taxon>
        <taxon>Pseudomonadati</taxon>
        <taxon>Bacteroidota</taxon>
        <taxon>Cytophagia</taxon>
        <taxon>Cytophagales</taxon>
        <taxon>Chryseotaleaceae</taxon>
        <taxon>Chryseosolibacter</taxon>
    </lineage>
</organism>
<sequence length="152" mass="17196">MIVKQVLPTDKDVVSLIEKLNEYQIGLYGLAACNLESPESLLVNNAFMVGAFMEDTLIGIGAVKIVDTYAELKRMFVREEYRGLPCATLILTELENYARSKGIAVVFLETGNQHHAAIRFYKRMGYREVDSFGAYRPNDVSVYFSKELINRS</sequence>
<evidence type="ECO:0000256" key="1">
    <source>
        <dbReference type="ARBA" id="ARBA00022679"/>
    </source>
</evidence>
<accession>A0AAP2GMR7</accession>
<dbReference type="RefSeq" id="WP_254170211.1">
    <property type="nucleotide sequence ID" value="NZ_JAHESF010000078.1"/>
</dbReference>
<keyword evidence="1 4" id="KW-0808">Transferase</keyword>
<comment type="caution">
    <text evidence="4">The sequence shown here is derived from an EMBL/GenBank/DDBJ whole genome shotgun (WGS) entry which is preliminary data.</text>
</comment>
<gene>
    <name evidence="4" type="ORF">KK083_31845</name>
</gene>
<evidence type="ECO:0000313" key="4">
    <source>
        <dbReference type="EMBL" id="MBT1701529.1"/>
    </source>
</evidence>
<dbReference type="Pfam" id="PF00583">
    <property type="entry name" value="Acetyltransf_1"/>
    <property type="match status" value="1"/>
</dbReference>
<feature type="domain" description="N-acetyltransferase" evidence="3">
    <location>
        <begin position="1"/>
        <end position="149"/>
    </location>
</feature>
<dbReference type="GO" id="GO:0016747">
    <property type="term" value="F:acyltransferase activity, transferring groups other than amino-acyl groups"/>
    <property type="evidence" value="ECO:0007669"/>
    <property type="project" value="InterPro"/>
</dbReference>
<name>A0AAP2GMR7_9BACT</name>
<protein>
    <submittedName>
        <fullName evidence="4">GNAT family N-acetyltransferase</fullName>
        <ecNumber evidence="4">2.3.1.-</ecNumber>
    </submittedName>
</protein>
<dbReference type="Proteomes" id="UP001319200">
    <property type="component" value="Unassembled WGS sequence"/>
</dbReference>
<evidence type="ECO:0000256" key="2">
    <source>
        <dbReference type="ARBA" id="ARBA00023315"/>
    </source>
</evidence>
<dbReference type="InterPro" id="IPR000182">
    <property type="entry name" value="GNAT_dom"/>
</dbReference>
<evidence type="ECO:0000259" key="3">
    <source>
        <dbReference type="PROSITE" id="PS51186"/>
    </source>
</evidence>
<dbReference type="CDD" id="cd04301">
    <property type="entry name" value="NAT_SF"/>
    <property type="match status" value="1"/>
</dbReference>
<dbReference type="EC" id="2.3.1.-" evidence="4"/>
<dbReference type="PROSITE" id="PS51257">
    <property type="entry name" value="PROKAR_LIPOPROTEIN"/>
    <property type="match status" value="1"/>
</dbReference>
<keyword evidence="5" id="KW-1185">Reference proteome</keyword>
<evidence type="ECO:0000313" key="5">
    <source>
        <dbReference type="Proteomes" id="UP001319200"/>
    </source>
</evidence>
<keyword evidence="2 4" id="KW-0012">Acyltransferase</keyword>
<reference evidence="4 5" key="1">
    <citation type="submission" date="2021-05" db="EMBL/GenBank/DDBJ databases">
        <title>A Polyphasic approach of four new species of the genus Ohtaekwangia: Ohtaekwangia histidinii sp. nov., Ohtaekwangia cretensis sp. nov., Ohtaekwangia indiensis sp. nov., Ohtaekwangia reichenbachii sp. nov. from diverse environment.</title>
        <authorList>
            <person name="Octaviana S."/>
        </authorList>
    </citation>
    <scope>NUCLEOTIDE SEQUENCE [LARGE SCALE GENOMIC DNA]</scope>
    <source>
        <strain evidence="4 5">PWU4</strain>
    </source>
</reference>
<dbReference type="PANTHER" id="PTHR43877">
    <property type="entry name" value="AMINOALKYLPHOSPHONATE N-ACETYLTRANSFERASE-RELATED-RELATED"/>
    <property type="match status" value="1"/>
</dbReference>
<dbReference type="InterPro" id="IPR016181">
    <property type="entry name" value="Acyl_CoA_acyltransferase"/>
</dbReference>
<dbReference type="Gene3D" id="3.40.630.30">
    <property type="match status" value="1"/>
</dbReference>
<dbReference type="InterPro" id="IPR050832">
    <property type="entry name" value="Bact_Acetyltransf"/>
</dbReference>
<proteinExistence type="predicted"/>
<dbReference type="AlphaFoldDB" id="A0AAP2GMR7"/>